<dbReference type="GeneID" id="26627550"/>
<dbReference type="InterPro" id="IPR020367">
    <property type="entry name" value="Host_transcript_inhib_Alc"/>
</dbReference>
<accession>A0A0B5A4P0</accession>
<dbReference type="KEGG" id="vg:26627550"/>
<sequence>MNMQLITNDMIVERYGSTHDGIRVFGSNDKPIGYLTDLRIAYSRDIKANKKQKEYNNKIAEARRDAMPEAVEQMKDYLKSQLVKYDAEVFINISQPNVRLNGCKCYITVDSLNDKSHRLGIMHPTLSTNDMSDMIQGFKVSIGTSDNHILWNNLSADDIIDTIKRVCL</sequence>
<evidence type="ECO:0000313" key="1">
    <source>
        <dbReference type="EMBL" id="AJD82036.1"/>
    </source>
</evidence>
<dbReference type="EMBL" id="KP202158">
    <property type="protein sequence ID" value="AJD82036.1"/>
    <property type="molecule type" value="Genomic_DNA"/>
</dbReference>
<reference evidence="1 2" key="1">
    <citation type="submission" date="2014-11" db="EMBL/GenBank/DDBJ databases">
        <title>Complete genome sequence of vB_YenM_TG1, a broad host range bacteriophage which infects Yersinia enterocolitica.</title>
        <authorList>
            <person name="Leon-Velarde C.G."/>
            <person name="Kropinski A.M."/>
            <person name="Chen S."/>
            <person name="Griffiths M.W."/>
            <person name="Odumeru J.A."/>
        </authorList>
    </citation>
    <scope>NUCLEOTIDE SEQUENCE [LARGE SCALE GENOMIC DNA]</scope>
</reference>
<dbReference type="RefSeq" id="YP_009200487.1">
    <property type="nucleotide sequence ID" value="NC_028820.1"/>
</dbReference>
<dbReference type="Pfam" id="PF17527">
    <property type="entry name" value="ALC"/>
    <property type="match status" value="1"/>
</dbReference>
<keyword evidence="2" id="KW-1185">Reference proteome</keyword>
<organism evidence="1 2">
    <name type="scientific">Yersinia phage vB_YenM_TG1</name>
    <dbReference type="NCBI Taxonomy" id="1589265"/>
    <lineage>
        <taxon>Viruses</taxon>
        <taxon>Duplodnaviria</taxon>
        <taxon>Heunggongvirae</taxon>
        <taxon>Uroviricota</taxon>
        <taxon>Caudoviricetes</taxon>
        <taxon>Pantevenvirales</taxon>
        <taxon>Straboviridae</taxon>
        <taxon>Tevenvirinae</taxon>
        <taxon>Tegunavirus</taxon>
        <taxon>Tegunavirus yenmtg1</taxon>
    </lineage>
</organism>
<dbReference type="GO" id="GO:0039653">
    <property type="term" value="P:symbiont-mediated suppression of host transcription"/>
    <property type="evidence" value="ECO:0007669"/>
    <property type="project" value="InterPro"/>
</dbReference>
<dbReference type="Proteomes" id="UP000031805">
    <property type="component" value="Segment"/>
</dbReference>
<proteinExistence type="predicted"/>
<name>A0A0B5A4P0_9CAUD</name>
<protein>
    <submittedName>
        <fullName evidence="1">Transcription terminator</fullName>
    </submittedName>
</protein>
<evidence type="ECO:0000313" key="2">
    <source>
        <dbReference type="Proteomes" id="UP000031805"/>
    </source>
</evidence>
<gene>
    <name evidence="1" type="ORF">YenMTG1_226</name>
</gene>